<dbReference type="InterPro" id="IPR033900">
    <property type="entry name" value="Gram_neg_porin_domain"/>
</dbReference>
<evidence type="ECO:0000256" key="6">
    <source>
        <dbReference type="ARBA" id="ARBA00022729"/>
    </source>
</evidence>
<dbReference type="Pfam" id="PF13609">
    <property type="entry name" value="Porin_4"/>
    <property type="match status" value="1"/>
</dbReference>
<keyword evidence="9" id="KW-0472">Membrane</keyword>
<dbReference type="InterPro" id="IPR050298">
    <property type="entry name" value="Gram-neg_bact_OMP"/>
</dbReference>
<feature type="chain" id="PRO_5002804231" evidence="11">
    <location>
        <begin position="51"/>
        <end position="404"/>
    </location>
</feature>
<evidence type="ECO:0000256" key="10">
    <source>
        <dbReference type="ARBA" id="ARBA00023237"/>
    </source>
</evidence>
<dbReference type="InterPro" id="IPR023614">
    <property type="entry name" value="Porin_dom_sf"/>
</dbReference>
<comment type="subunit">
    <text evidence="2">Homotrimer.</text>
</comment>
<dbReference type="HOGENOM" id="CLU_038238_2_2_4"/>
<reference evidence="13 14" key="1">
    <citation type="journal article" date="2009" name="J. Bacteriol.">
        <title>The genome of Burkholderia cenocepacia J2315, an epidemic pathogen of cystic fibrosis patients.</title>
        <authorList>
            <person name="Holden M.T."/>
            <person name="Seth-Smith H.M."/>
            <person name="Crossman L.C."/>
            <person name="Sebaihia M."/>
            <person name="Bentley S.D."/>
            <person name="Cerdeno-Tarraga A.M."/>
            <person name="Thomson N.R."/>
            <person name="Bason N."/>
            <person name="Quail M.A."/>
            <person name="Sharp S."/>
            <person name="Cherevach I."/>
            <person name="Churcher C."/>
            <person name="Goodhead I."/>
            <person name="Hauser H."/>
            <person name="Holroyd N."/>
            <person name="Mungall K."/>
            <person name="Scott P."/>
            <person name="Walker D."/>
            <person name="White B."/>
            <person name="Rose H."/>
            <person name="Iversen P."/>
            <person name="Mil-Homens D."/>
            <person name="Rocha E.P."/>
            <person name="Fialho A.M."/>
            <person name="Baldwin A."/>
            <person name="Dowson C."/>
            <person name="Barrell B.G."/>
            <person name="Govan J.R."/>
            <person name="Vandamme P."/>
            <person name="Hart C.A."/>
            <person name="Mahenthiralingam E."/>
            <person name="Parkhill J."/>
        </authorList>
    </citation>
    <scope>NUCLEOTIDE SEQUENCE [LARGE SCALE GENOMIC DNA]</scope>
    <source>
        <strain evidence="14">ATCC BAA-245 / DSM 16553 / LMG 16656 / NCTC 13227 / J2315 / CF5610</strain>
    </source>
</reference>
<keyword evidence="10" id="KW-0998">Cell outer membrane</keyword>
<organism evidence="13 14">
    <name type="scientific">Burkholderia cenocepacia (strain ATCC BAA-245 / DSM 16553 / LMG 16656 / NCTC 13227 / J2315 / CF5610)</name>
    <name type="common">Burkholderia cepacia (strain J2315)</name>
    <dbReference type="NCBI Taxonomy" id="216591"/>
    <lineage>
        <taxon>Bacteria</taxon>
        <taxon>Pseudomonadati</taxon>
        <taxon>Pseudomonadota</taxon>
        <taxon>Betaproteobacteria</taxon>
        <taxon>Burkholderiales</taxon>
        <taxon>Burkholderiaceae</taxon>
        <taxon>Burkholderia</taxon>
        <taxon>Burkholderia cepacia complex</taxon>
    </lineage>
</organism>
<dbReference type="GO" id="GO:0015288">
    <property type="term" value="F:porin activity"/>
    <property type="evidence" value="ECO:0007669"/>
    <property type="project" value="UniProtKB-KW"/>
</dbReference>
<accession>B4E9D3</accession>
<evidence type="ECO:0000256" key="11">
    <source>
        <dbReference type="SAM" id="SignalP"/>
    </source>
</evidence>
<dbReference type="GO" id="GO:0046930">
    <property type="term" value="C:pore complex"/>
    <property type="evidence" value="ECO:0007669"/>
    <property type="project" value="UniProtKB-KW"/>
</dbReference>
<evidence type="ECO:0000313" key="13">
    <source>
        <dbReference type="EMBL" id="CAR52033.1"/>
    </source>
</evidence>
<evidence type="ECO:0000256" key="2">
    <source>
        <dbReference type="ARBA" id="ARBA00011233"/>
    </source>
</evidence>
<feature type="signal peptide" evidence="11">
    <location>
        <begin position="1"/>
        <end position="50"/>
    </location>
</feature>
<gene>
    <name evidence="13" type="ORF">BCAL1734</name>
</gene>
<dbReference type="Proteomes" id="UP000001035">
    <property type="component" value="Chromosome 1"/>
</dbReference>
<evidence type="ECO:0000313" key="14">
    <source>
        <dbReference type="Proteomes" id="UP000001035"/>
    </source>
</evidence>
<sequence>MSRVPACPAASPLHPAGLDPVRSMTILETSMKTKLAALAALAGCSALAHAQSSVTLYGVIDTGLLYQTTSAASFSPSAPNTGKVFRMKDGGIYSSFWGIRGSEDIGGGYKINFKLQGSFDSSTGKLQLSDTPGAVAIFNQVASLGVSGPFGTFTAGRQIVPMIYAMADTDVRNAQFFGSVLTAWLGLNTAAGWPGTSTNGAIGALYDSNALVYQSPTFAGASIALEYAPGGVAGQFQGGTRESVVLRYANDGLNLSAVYYNGHDTNPAPGVAPTGVDNNRFVYAGAKYTIRDFSVSASYGNGRNPSHADKVNLDMLSAGVGYRFTPALQVTSAMYYLKDRNRSENRSTAVVLAADYSLSKRTMVYAQVGHVNNRGTMDQMLVYGQPVAPGVGTTAAMVGLRHNF</sequence>
<dbReference type="CDD" id="cd00342">
    <property type="entry name" value="gram_neg_porins"/>
    <property type="match status" value="1"/>
</dbReference>
<dbReference type="SUPFAM" id="SSF56935">
    <property type="entry name" value="Porins"/>
    <property type="match status" value="1"/>
</dbReference>
<dbReference type="Gene3D" id="2.40.160.10">
    <property type="entry name" value="Porin"/>
    <property type="match status" value="1"/>
</dbReference>
<evidence type="ECO:0000256" key="7">
    <source>
        <dbReference type="ARBA" id="ARBA00023065"/>
    </source>
</evidence>
<evidence type="ECO:0000256" key="8">
    <source>
        <dbReference type="ARBA" id="ARBA00023114"/>
    </source>
</evidence>
<dbReference type="eggNOG" id="COG3203">
    <property type="taxonomic scope" value="Bacteria"/>
</dbReference>
<proteinExistence type="predicted"/>
<dbReference type="AlphaFoldDB" id="B4E9D3"/>
<keyword evidence="14" id="KW-1185">Reference proteome</keyword>
<feature type="domain" description="Porin" evidence="12">
    <location>
        <begin position="37"/>
        <end position="375"/>
    </location>
</feature>
<keyword evidence="4" id="KW-1134">Transmembrane beta strand</keyword>
<dbReference type="PANTHER" id="PTHR34501:SF9">
    <property type="entry name" value="MAJOR OUTER MEMBRANE PROTEIN P.IA"/>
    <property type="match status" value="1"/>
</dbReference>
<dbReference type="KEGG" id="bcj:BCAL1734"/>
<keyword evidence="5" id="KW-0812">Transmembrane</keyword>
<name>B4E9D3_BURCJ</name>
<keyword evidence="6 11" id="KW-0732">Signal</keyword>
<evidence type="ECO:0000256" key="5">
    <source>
        <dbReference type="ARBA" id="ARBA00022692"/>
    </source>
</evidence>
<comment type="subcellular location">
    <subcellularLocation>
        <location evidence="1">Cell outer membrane</location>
        <topology evidence="1">Multi-pass membrane protein</topology>
    </subcellularLocation>
</comment>
<evidence type="ECO:0000256" key="1">
    <source>
        <dbReference type="ARBA" id="ARBA00004571"/>
    </source>
</evidence>
<evidence type="ECO:0000256" key="4">
    <source>
        <dbReference type="ARBA" id="ARBA00022452"/>
    </source>
</evidence>
<dbReference type="PANTHER" id="PTHR34501">
    <property type="entry name" value="PROTEIN YDDL-RELATED"/>
    <property type="match status" value="1"/>
</dbReference>
<dbReference type="GO" id="GO:0009279">
    <property type="term" value="C:cell outer membrane"/>
    <property type="evidence" value="ECO:0007669"/>
    <property type="project" value="UniProtKB-SubCell"/>
</dbReference>
<evidence type="ECO:0000256" key="3">
    <source>
        <dbReference type="ARBA" id="ARBA00022448"/>
    </source>
</evidence>
<keyword evidence="8" id="KW-0626">Porin</keyword>
<protein>
    <submittedName>
        <fullName evidence="13">Porin protein</fullName>
    </submittedName>
</protein>
<dbReference type="EMBL" id="AM747720">
    <property type="protein sequence ID" value="CAR52033.1"/>
    <property type="molecule type" value="Genomic_DNA"/>
</dbReference>
<evidence type="ECO:0000259" key="12">
    <source>
        <dbReference type="Pfam" id="PF13609"/>
    </source>
</evidence>
<evidence type="ECO:0000256" key="9">
    <source>
        <dbReference type="ARBA" id="ARBA00023136"/>
    </source>
</evidence>
<keyword evidence="7" id="KW-0406">Ion transport</keyword>
<keyword evidence="3" id="KW-0813">Transport</keyword>
<dbReference type="GO" id="GO:0006811">
    <property type="term" value="P:monoatomic ion transport"/>
    <property type="evidence" value="ECO:0007669"/>
    <property type="project" value="UniProtKB-KW"/>
</dbReference>